<accession>A0A7C5L7Y3</accession>
<dbReference type="PANTHER" id="PTHR30348:SF4">
    <property type="entry name" value="DUF72 DOMAIN-CONTAINING PROTEIN"/>
    <property type="match status" value="1"/>
</dbReference>
<proteinExistence type="predicted"/>
<gene>
    <name evidence="1" type="ORF">ENM11_05345</name>
</gene>
<dbReference type="InterPro" id="IPR036520">
    <property type="entry name" value="UPF0759_sf"/>
</dbReference>
<reference evidence="1" key="1">
    <citation type="journal article" date="2020" name="mSystems">
        <title>Genome- and Community-Level Interaction Insights into Carbon Utilization and Element Cycling Functions of Hydrothermarchaeota in Hydrothermal Sediment.</title>
        <authorList>
            <person name="Zhou Z."/>
            <person name="Liu Y."/>
            <person name="Xu W."/>
            <person name="Pan J."/>
            <person name="Luo Z.H."/>
            <person name="Li M."/>
        </authorList>
    </citation>
    <scope>NUCLEOTIDE SEQUENCE [LARGE SCALE GENOMIC DNA]</scope>
    <source>
        <strain evidence="1">SpSt-1056</strain>
    </source>
</reference>
<evidence type="ECO:0000313" key="1">
    <source>
        <dbReference type="EMBL" id="HHK68562.1"/>
    </source>
</evidence>
<comment type="caution">
    <text evidence="1">The sequence shown here is derived from an EMBL/GenBank/DDBJ whole genome shotgun (WGS) entry which is preliminary data.</text>
</comment>
<organism evidence="1">
    <name type="scientific">Caldiarchaeum subterraneum</name>
    <dbReference type="NCBI Taxonomy" id="311458"/>
    <lineage>
        <taxon>Archaea</taxon>
        <taxon>Nitrososphaerota</taxon>
        <taxon>Candidatus Caldarchaeales</taxon>
        <taxon>Candidatus Caldarchaeaceae</taxon>
        <taxon>Candidatus Caldarchaeum</taxon>
    </lineage>
</organism>
<name>A0A7C5L7Y3_CALS0</name>
<dbReference type="Pfam" id="PF01904">
    <property type="entry name" value="DUF72"/>
    <property type="match status" value="1"/>
</dbReference>
<dbReference type="PANTHER" id="PTHR30348">
    <property type="entry name" value="UNCHARACTERIZED PROTEIN YECE"/>
    <property type="match status" value="1"/>
</dbReference>
<dbReference type="Gene3D" id="3.20.20.410">
    <property type="entry name" value="Protein of unknown function UPF0759"/>
    <property type="match status" value="1"/>
</dbReference>
<dbReference type="AlphaFoldDB" id="A0A7C5L7Y3"/>
<dbReference type="InterPro" id="IPR002763">
    <property type="entry name" value="DUF72"/>
</dbReference>
<dbReference type="EMBL" id="DRWN01000042">
    <property type="protein sequence ID" value="HHK68562.1"/>
    <property type="molecule type" value="Genomic_DNA"/>
</dbReference>
<protein>
    <submittedName>
        <fullName evidence="1">DUF72 domain-containing protein</fullName>
    </submittedName>
</protein>
<sequence length="253" mass="28854">MARVLVGCCGWAVKGGKKAYFSRFPTIELQETFYRLPRLETARRWREEAPEGFVFCMKAWQAVSHPVSSPTWRKAGLKVGKEKQQRYGFLRPVKENFEAWDMSTEVAKALGARIVVVQTPPTMPADDQTFKNAVEFFRYAVSSGLIVGWEPRGKIAELRHVVSDICVKTNIIHVTDLLKSSPASESSTLYTRLHGLGKKEVNYSYKYTDEDLRRLAEKVSEFSVENAFVMFNNVHMADDAERFTKLLQLEGKC</sequence>
<dbReference type="SUPFAM" id="SSF117396">
    <property type="entry name" value="TM1631-like"/>
    <property type="match status" value="1"/>
</dbReference>